<evidence type="ECO:0000313" key="1">
    <source>
        <dbReference type="EMBL" id="PWV60160.1"/>
    </source>
</evidence>
<dbReference type="Proteomes" id="UP000246569">
    <property type="component" value="Unassembled WGS sequence"/>
</dbReference>
<dbReference type="Pfam" id="PF05114">
    <property type="entry name" value="MbnB_TglH_ChrH"/>
    <property type="match status" value="1"/>
</dbReference>
<name>A0A317MSK6_9GAMM</name>
<reference evidence="1 2" key="1">
    <citation type="submission" date="2018-05" db="EMBL/GenBank/DDBJ databases">
        <title>Genomic Encyclopedia of Type Strains, Phase IV (KMG-IV): sequencing the most valuable type-strain genomes for metagenomic binning, comparative biology and taxonomic classification.</title>
        <authorList>
            <person name="Goeker M."/>
        </authorList>
    </citation>
    <scope>NUCLEOTIDE SEQUENCE [LARGE SCALE GENOMIC DNA]</scope>
    <source>
        <strain evidence="1 2">DSM 23606</strain>
    </source>
</reference>
<evidence type="ECO:0000313" key="2">
    <source>
        <dbReference type="Proteomes" id="UP000246569"/>
    </source>
</evidence>
<dbReference type="PANTHER" id="PTHR42194:SF1">
    <property type="entry name" value="UPF0276 PROTEIN HI_1600"/>
    <property type="match status" value="1"/>
</dbReference>
<dbReference type="InterPro" id="IPR036237">
    <property type="entry name" value="Xyl_isomerase-like_sf"/>
</dbReference>
<gene>
    <name evidence="1" type="ORF">C7443_10889</name>
</gene>
<dbReference type="AlphaFoldDB" id="A0A317MSK6"/>
<dbReference type="OrthoDB" id="9763101at2"/>
<organism evidence="1 2">
    <name type="scientific">Plasticicumulans acidivorans</name>
    <dbReference type="NCBI Taxonomy" id="886464"/>
    <lineage>
        <taxon>Bacteria</taxon>
        <taxon>Pseudomonadati</taxon>
        <taxon>Pseudomonadota</taxon>
        <taxon>Gammaproteobacteria</taxon>
        <taxon>Candidatus Competibacteraceae</taxon>
        <taxon>Plasticicumulans</taxon>
    </lineage>
</organism>
<protein>
    <submittedName>
        <fullName evidence="1">Uncharacterized protein</fullName>
    </submittedName>
</protein>
<dbReference type="InterPro" id="IPR007801">
    <property type="entry name" value="MbnB/TglH/ChrH"/>
</dbReference>
<dbReference type="PANTHER" id="PTHR42194">
    <property type="entry name" value="UPF0276 PROTEIN HI_1600"/>
    <property type="match status" value="1"/>
</dbReference>
<sequence>MSAVTAIPARAGIGFKPVHFDALLAAPAATGWIEIHAENYFGAGGPPHHMLEALREQLPLSIHGVGLSLGGAEALDRAHLRALSRLVERYRPGLVSEHLAWCAHGGQWLNDLLPLPLNRATLDHVCAHVIALQDALGRQVLIENPARYLDFEQPEAWPEAEFLAELSARSGCGLLLDINNVVVSAHNLGFDAAAYIDALPPTAIGEIHLAGHTIDSAGPLPLRIDDHGSPVDAETWALYARLLRHGGPRPTLIEWDTRVPTLAVLLGEAACADARLLRLAEAA</sequence>
<dbReference type="SUPFAM" id="SSF51658">
    <property type="entry name" value="Xylose isomerase-like"/>
    <property type="match status" value="1"/>
</dbReference>
<dbReference type="EMBL" id="QGTJ01000008">
    <property type="protein sequence ID" value="PWV60160.1"/>
    <property type="molecule type" value="Genomic_DNA"/>
</dbReference>
<comment type="caution">
    <text evidence="1">The sequence shown here is derived from an EMBL/GenBank/DDBJ whole genome shotgun (WGS) entry which is preliminary data.</text>
</comment>
<dbReference type="NCBIfam" id="NF003818">
    <property type="entry name" value="PRK05409.1"/>
    <property type="match status" value="1"/>
</dbReference>
<keyword evidence="2" id="KW-1185">Reference proteome</keyword>
<proteinExistence type="predicted"/>
<dbReference type="Gene3D" id="3.20.20.150">
    <property type="entry name" value="Divalent-metal-dependent TIM barrel enzymes"/>
    <property type="match status" value="1"/>
</dbReference>
<dbReference type="RefSeq" id="WP_110019268.1">
    <property type="nucleotide sequence ID" value="NZ_QGTJ01000008.1"/>
</dbReference>
<accession>A0A317MSK6</accession>